<dbReference type="AlphaFoldDB" id="A0A4R4ALN3"/>
<protein>
    <submittedName>
        <fullName evidence="10">Putative tyrosine transporter P-protein</fullName>
    </submittedName>
</protein>
<name>A0A4R4ALN3_MARGR</name>
<proteinExistence type="inferred from homology"/>
<dbReference type="CDD" id="cd01116">
    <property type="entry name" value="P_permease"/>
    <property type="match status" value="1"/>
</dbReference>
<feature type="transmembrane region" description="Helical" evidence="8">
    <location>
        <begin position="258"/>
        <end position="275"/>
    </location>
</feature>
<evidence type="ECO:0000259" key="9">
    <source>
        <dbReference type="Pfam" id="PF03600"/>
    </source>
</evidence>
<dbReference type="InterPro" id="IPR004680">
    <property type="entry name" value="Cit_transptr-like_dom"/>
</dbReference>
<feature type="transmembrane region" description="Helical" evidence="8">
    <location>
        <begin position="235"/>
        <end position="251"/>
    </location>
</feature>
<keyword evidence="6 8" id="KW-1133">Transmembrane helix</keyword>
<dbReference type="EMBL" id="SMDC01000001">
    <property type="protein sequence ID" value="TCW39809.1"/>
    <property type="molecule type" value="Genomic_DNA"/>
</dbReference>
<evidence type="ECO:0000256" key="2">
    <source>
        <dbReference type="ARBA" id="ARBA00009843"/>
    </source>
</evidence>
<dbReference type="InterPro" id="IPR051475">
    <property type="entry name" value="Diverse_Ion_Transporter"/>
</dbReference>
<feature type="transmembrane region" description="Helical" evidence="8">
    <location>
        <begin position="287"/>
        <end position="314"/>
    </location>
</feature>
<feature type="transmembrane region" description="Helical" evidence="8">
    <location>
        <begin position="326"/>
        <end position="344"/>
    </location>
</feature>
<evidence type="ECO:0000313" key="10">
    <source>
        <dbReference type="EMBL" id="TCW39809.1"/>
    </source>
</evidence>
<gene>
    <name evidence="10" type="ORF">EDC29_101225</name>
</gene>
<feature type="transmembrane region" description="Helical" evidence="8">
    <location>
        <begin position="12"/>
        <end position="30"/>
    </location>
</feature>
<evidence type="ECO:0000256" key="8">
    <source>
        <dbReference type="SAM" id="Phobius"/>
    </source>
</evidence>
<keyword evidence="4" id="KW-1003">Cell membrane</keyword>
<feature type="transmembrane region" description="Helical" evidence="8">
    <location>
        <begin position="185"/>
        <end position="208"/>
    </location>
</feature>
<dbReference type="PANTHER" id="PTHR43568">
    <property type="entry name" value="P PROTEIN"/>
    <property type="match status" value="1"/>
</dbReference>
<sequence>MNELAMAPQFSGQMAAAGLTMIAAYVLIFGEVIHRTSAALIGAVVMIGVGMIGGFYGQAEAVMAIDANTLFLLAGMMMLVVLLRPTGGFDYLAIRIAKWSRGNPRLLLVYLALAVSLISMFLDNVTTVLIFAPLTVLITRILSLNPLPFLMAEAMLSNIGGAATLVGDPPNIMIGSAGGIEFTRFLVHMAPLVVVSWAVTVVLILLLFRRELAPSGPGAQIDLDERRAIKHPLRLRRGLIALGVAIVLFFVHHRLHLFPAYVAFIAVALALVLLRPDPESLFGKLEWSVLVFFAGLFVIVGGVEASGLLDWVGFRLARLAQDPQTLLLTCLALMWVAALLSAVVDNIPFTVTMIPIVLGLEQQGVNITPLWWALAIGVGLGGNGSHIGATANVICVAESERSGIPEARITPLGWLRVGIPVMLTGLVVASAVFVLLFDFYRG</sequence>
<reference evidence="10 11" key="1">
    <citation type="submission" date="2019-03" db="EMBL/GenBank/DDBJ databases">
        <title>Genomic Encyclopedia of Type Strains, Phase IV (KMG-IV): sequencing the most valuable type-strain genomes for metagenomic binning, comparative biology and taxonomic classification.</title>
        <authorList>
            <person name="Goeker M."/>
        </authorList>
    </citation>
    <scope>NUCLEOTIDE SEQUENCE [LARGE SCALE GENOMIC DNA]</scope>
    <source>
        <strain evidence="10 11">DSM 203</strain>
    </source>
</reference>
<keyword evidence="5 8" id="KW-0812">Transmembrane</keyword>
<keyword evidence="7 8" id="KW-0472">Membrane</keyword>
<feature type="transmembrane region" description="Helical" evidence="8">
    <location>
        <begin position="417"/>
        <end position="440"/>
    </location>
</feature>
<comment type="similarity">
    <text evidence="2">Belongs to the CitM (TC 2.A.11) transporter family.</text>
</comment>
<evidence type="ECO:0000313" key="11">
    <source>
        <dbReference type="Proteomes" id="UP000295247"/>
    </source>
</evidence>
<dbReference type="Pfam" id="PF03600">
    <property type="entry name" value="CitMHS"/>
    <property type="match status" value="1"/>
</dbReference>
<dbReference type="Proteomes" id="UP000295247">
    <property type="component" value="Unassembled WGS sequence"/>
</dbReference>
<evidence type="ECO:0000256" key="3">
    <source>
        <dbReference type="ARBA" id="ARBA00022448"/>
    </source>
</evidence>
<evidence type="ECO:0000256" key="6">
    <source>
        <dbReference type="ARBA" id="ARBA00022989"/>
    </source>
</evidence>
<dbReference type="GO" id="GO:0015105">
    <property type="term" value="F:arsenite transmembrane transporter activity"/>
    <property type="evidence" value="ECO:0007669"/>
    <property type="project" value="InterPro"/>
</dbReference>
<keyword evidence="3" id="KW-0813">Transport</keyword>
<feature type="transmembrane region" description="Helical" evidence="8">
    <location>
        <begin position="37"/>
        <end position="56"/>
    </location>
</feature>
<dbReference type="InterPro" id="IPR000802">
    <property type="entry name" value="Arsenical_pump_ArsB"/>
</dbReference>
<evidence type="ECO:0000256" key="1">
    <source>
        <dbReference type="ARBA" id="ARBA00004651"/>
    </source>
</evidence>
<accession>A0A4R4ALN3</accession>
<dbReference type="RefSeq" id="WP_132228219.1">
    <property type="nucleotide sequence ID" value="NZ_JAKEDQ010000020.1"/>
</dbReference>
<feature type="transmembrane region" description="Helical" evidence="8">
    <location>
        <begin position="104"/>
        <end position="122"/>
    </location>
</feature>
<organism evidence="10 11">
    <name type="scientific">Marichromatium gracile</name>
    <name type="common">Chromatium gracile</name>
    <dbReference type="NCBI Taxonomy" id="1048"/>
    <lineage>
        <taxon>Bacteria</taxon>
        <taxon>Pseudomonadati</taxon>
        <taxon>Pseudomonadota</taxon>
        <taxon>Gammaproteobacteria</taxon>
        <taxon>Chromatiales</taxon>
        <taxon>Chromatiaceae</taxon>
        <taxon>Marichromatium</taxon>
    </lineage>
</organism>
<dbReference type="GO" id="GO:0005886">
    <property type="term" value="C:plasma membrane"/>
    <property type="evidence" value="ECO:0007669"/>
    <property type="project" value="UniProtKB-SubCell"/>
</dbReference>
<evidence type="ECO:0000256" key="4">
    <source>
        <dbReference type="ARBA" id="ARBA00022475"/>
    </source>
</evidence>
<feature type="transmembrane region" description="Helical" evidence="8">
    <location>
        <begin position="62"/>
        <end position="83"/>
    </location>
</feature>
<comment type="caution">
    <text evidence="10">The sequence shown here is derived from an EMBL/GenBank/DDBJ whole genome shotgun (WGS) entry which is preliminary data.</text>
</comment>
<dbReference type="PANTHER" id="PTHR43568:SF1">
    <property type="entry name" value="P PROTEIN"/>
    <property type="match status" value="1"/>
</dbReference>
<dbReference type="PRINTS" id="PR00758">
    <property type="entry name" value="ARSENICPUMP"/>
</dbReference>
<evidence type="ECO:0000256" key="7">
    <source>
        <dbReference type="ARBA" id="ARBA00023136"/>
    </source>
</evidence>
<feature type="domain" description="Citrate transporter-like" evidence="9">
    <location>
        <begin position="25"/>
        <end position="377"/>
    </location>
</feature>
<comment type="subcellular location">
    <subcellularLocation>
        <location evidence="1">Cell membrane</location>
        <topology evidence="1">Multi-pass membrane protein</topology>
    </subcellularLocation>
</comment>
<evidence type="ECO:0000256" key="5">
    <source>
        <dbReference type="ARBA" id="ARBA00022692"/>
    </source>
</evidence>